<sequence length="1031" mass="114730">MAEPPRVSFRDGRLASRKAEEAAWRRHQAAAWLESMVGPIGLSPCPSEQEFVAALRNGIVLCKAINKIKPGVVPKVVAYAPCDSQPSTAFQYFENIRNFLVAVQELKLPCFEASDLEKDNLDVASVGKIVDCVNSLKSYYERHGANGPFKNMKSPLALRSVGHLQSENVALGSSTPQKRLDLTQTIDAEGQSFQNVSPNMEEAIEKLQRIILDCMIGCKENLDQDVLRKNPVALVGKILSNQLEKEQFKPLLQLFSPEDSTIKNEQTQHIQCSNLQIENRMRLLEAHESEFLELKTMFQEVKVDFRSLQTQFQDDITELGLNIRGLSKAALGYNQAVKENRNLYNMLQEVRGNIRVFCRIRPLINSESISSIEYIGNDGSIMVCDPFKPQTTQRVFQFNKTFGPTTTQDEIYMETQSLIRSVMDGYNVCIFAYGQTGSGKTHTMCGPSGDSSSNDLGINYMALNDLFTISTSREDVKYDIRIQMVEIYNEQVRDLLSEDTSSTKIDIRTSSNGLFNLPDAKMCAVQSPSDVMNLMLLGENHRASSTTAMNNRSSRSHSILTVHVNGKDMSGNVSCSCLHLVDLAGSERVDRSEATGDRLKEAQHINKSLSCLGDVITALAQKNSHIPYRNSKLTQLLRSSLGGNAKTLMLAHISPEGESYVETLSTLKFAQRASTVELGTAHANKESNDIRELKEQVDTLKKALAAKELEKSSLKLKENTVMSERIKLLPERTPPRPRRLSLENVSSGKGSIAGKAPKSPISMMKFNRDHGASHDKECSTDGFSRTKYHRSVIQVSPTLSEGLAREKNEKIITTDDVVTFHQLPPDAYNQSKQSGLDSLQRTPCGPRYMSVETSQTCEPSDAKLDKPTTSNVTKKGSHLRRSIQSSIGKLIHGSERRNSPHSVQATPAKTTTQTNYDGPSPVTANARLMRRQSLTGLPPPSSRRTSLGGKSDLSVQNSQIIACAASEYKPLPFSWVRWPDQHQCEFSIPSYLIFCFPRPEPLQPSFTCLHYISPLLDTFTIKDSWHCLMSI</sequence>
<reference evidence="12" key="2">
    <citation type="submission" date="2017-06" db="EMBL/GenBank/DDBJ databases">
        <title>WGS assembly of Brachypodium distachyon.</title>
        <authorList>
            <consortium name="The International Brachypodium Initiative"/>
            <person name="Lucas S."/>
            <person name="Harmon-Smith M."/>
            <person name="Lail K."/>
            <person name="Tice H."/>
            <person name="Grimwood J."/>
            <person name="Bruce D."/>
            <person name="Barry K."/>
            <person name="Shu S."/>
            <person name="Lindquist E."/>
            <person name="Wang M."/>
            <person name="Pitluck S."/>
            <person name="Vogel J.P."/>
            <person name="Garvin D.F."/>
            <person name="Mockler T.C."/>
            <person name="Schmutz J."/>
            <person name="Rokhsar D."/>
            <person name="Bevan M.W."/>
        </authorList>
    </citation>
    <scope>NUCLEOTIDE SEQUENCE</scope>
    <source>
        <strain evidence="12">Bd21</strain>
    </source>
</reference>
<evidence type="ECO:0000256" key="9">
    <source>
        <dbReference type="SAM" id="MobiDB-lite"/>
    </source>
</evidence>
<dbReference type="GO" id="GO:0003777">
    <property type="term" value="F:microtubule motor activity"/>
    <property type="evidence" value="ECO:0007669"/>
    <property type="project" value="InterPro"/>
</dbReference>
<keyword evidence="5 8" id="KW-0175">Coiled coil</keyword>
<dbReference type="PANTHER" id="PTHR47972">
    <property type="entry name" value="KINESIN-LIKE PROTEIN KLP-3"/>
    <property type="match status" value="1"/>
</dbReference>
<feature type="domain" description="Calponin-homology (CH)" evidence="10">
    <location>
        <begin position="23"/>
        <end position="141"/>
    </location>
</feature>
<dbReference type="PROSITE" id="PS50021">
    <property type="entry name" value="CH"/>
    <property type="match status" value="1"/>
</dbReference>
<keyword evidence="3 7" id="KW-0547">Nucleotide-binding</keyword>
<feature type="compositionally biased region" description="Polar residues" evidence="9">
    <location>
        <begin position="900"/>
        <end position="917"/>
    </location>
</feature>
<evidence type="ECO:0000259" key="11">
    <source>
        <dbReference type="PROSITE" id="PS50067"/>
    </source>
</evidence>
<dbReference type="InterPro" id="IPR027640">
    <property type="entry name" value="Kinesin-like_fam"/>
</dbReference>
<evidence type="ECO:0000313" key="12">
    <source>
        <dbReference type="EMBL" id="PNT70243.1"/>
    </source>
</evidence>
<feature type="region of interest" description="Disordered" evidence="9">
    <location>
        <begin position="932"/>
        <end position="951"/>
    </location>
</feature>
<dbReference type="Gene3D" id="3.40.850.10">
    <property type="entry name" value="Kinesin motor domain"/>
    <property type="match status" value="1"/>
</dbReference>
<keyword evidence="4 7" id="KW-0067">ATP-binding</keyword>
<dbReference type="Gene3D" id="1.10.418.10">
    <property type="entry name" value="Calponin-like domain"/>
    <property type="match status" value="1"/>
</dbReference>
<dbReference type="InterPro" id="IPR001752">
    <property type="entry name" value="Kinesin_motor_dom"/>
</dbReference>
<dbReference type="ExpressionAtlas" id="A0A2K2D7K4">
    <property type="expression patterns" value="baseline"/>
</dbReference>
<dbReference type="GO" id="GO:0007017">
    <property type="term" value="P:microtubule-based process"/>
    <property type="evidence" value="ECO:0000318"/>
    <property type="project" value="GO_Central"/>
</dbReference>
<feature type="binding site" evidence="7">
    <location>
        <begin position="434"/>
        <end position="441"/>
    </location>
    <ligand>
        <name>ATP</name>
        <dbReference type="ChEBI" id="CHEBI:30616"/>
    </ligand>
</feature>
<dbReference type="EMBL" id="CM000881">
    <property type="protein sequence ID" value="PNT70243.1"/>
    <property type="molecule type" value="Genomic_DNA"/>
</dbReference>
<dbReference type="EnsemblPlants" id="PNT70243">
    <property type="protein sequence ID" value="PNT70243"/>
    <property type="gene ID" value="BRADI_2g08518v3"/>
</dbReference>
<keyword evidence="6 7" id="KW-0505">Motor protein</keyword>
<evidence type="ECO:0000313" key="14">
    <source>
        <dbReference type="Proteomes" id="UP000008810"/>
    </source>
</evidence>
<reference evidence="12 13" key="1">
    <citation type="journal article" date="2010" name="Nature">
        <title>Genome sequencing and analysis of the model grass Brachypodium distachyon.</title>
        <authorList>
            <consortium name="International Brachypodium Initiative"/>
        </authorList>
    </citation>
    <scope>NUCLEOTIDE SEQUENCE [LARGE SCALE GENOMIC DNA]</scope>
    <source>
        <strain evidence="12 13">Bd21</strain>
    </source>
</reference>
<dbReference type="PANTHER" id="PTHR47972:SF4">
    <property type="entry name" value="KINESIN-LIKE PROTEIN KIN-14L"/>
    <property type="match status" value="1"/>
</dbReference>
<accession>A0A2K2D7K4</accession>
<dbReference type="InterPro" id="IPR001715">
    <property type="entry name" value="CH_dom"/>
</dbReference>
<dbReference type="AlphaFoldDB" id="A0A2K2D7K4"/>
<feature type="region of interest" description="Disordered" evidence="9">
    <location>
        <begin position="853"/>
        <end position="921"/>
    </location>
</feature>
<dbReference type="SMART" id="SM00033">
    <property type="entry name" value="CH"/>
    <property type="match status" value="1"/>
</dbReference>
<dbReference type="OrthoDB" id="3176171at2759"/>
<evidence type="ECO:0000313" key="13">
    <source>
        <dbReference type="EnsemblPlants" id="PNT70243"/>
    </source>
</evidence>
<dbReference type="Pfam" id="PF00225">
    <property type="entry name" value="Kinesin"/>
    <property type="match status" value="1"/>
</dbReference>
<dbReference type="SUPFAM" id="SSF47576">
    <property type="entry name" value="Calponin-homology domain, CH-domain"/>
    <property type="match status" value="1"/>
</dbReference>
<feature type="domain" description="Kinesin motor" evidence="11">
    <location>
        <begin position="353"/>
        <end position="676"/>
    </location>
</feature>
<dbReference type="FunFam" id="1.10.418.10:FF:000073">
    <property type="entry name" value="Kinesin-like protein KIN-14L"/>
    <property type="match status" value="1"/>
</dbReference>
<dbReference type="GO" id="GO:0005524">
    <property type="term" value="F:ATP binding"/>
    <property type="evidence" value="ECO:0007669"/>
    <property type="project" value="UniProtKB-UniRule"/>
</dbReference>
<evidence type="ECO:0000256" key="3">
    <source>
        <dbReference type="ARBA" id="ARBA00022741"/>
    </source>
</evidence>
<comment type="similarity">
    <text evidence="1">Belongs to the TRAFAC class myosin-kinesin ATPase superfamily. Kinesin family. KIN-14 subfamily.</text>
</comment>
<dbReference type="InterPro" id="IPR027417">
    <property type="entry name" value="P-loop_NTPase"/>
</dbReference>
<dbReference type="PRINTS" id="PR00380">
    <property type="entry name" value="KINESINHEAVY"/>
</dbReference>
<dbReference type="PROSITE" id="PS50067">
    <property type="entry name" value="KINESIN_MOTOR_2"/>
    <property type="match status" value="1"/>
</dbReference>
<evidence type="ECO:0008006" key="15">
    <source>
        <dbReference type="Google" id="ProtNLM"/>
    </source>
</evidence>
<evidence type="ECO:0000256" key="6">
    <source>
        <dbReference type="ARBA" id="ARBA00023175"/>
    </source>
</evidence>
<evidence type="ECO:0000256" key="2">
    <source>
        <dbReference type="ARBA" id="ARBA00022701"/>
    </source>
</evidence>
<dbReference type="STRING" id="15368.A0A2K2D7K4"/>
<evidence type="ECO:0000256" key="7">
    <source>
        <dbReference type="PROSITE-ProRule" id="PRU00283"/>
    </source>
</evidence>
<evidence type="ECO:0000259" key="10">
    <source>
        <dbReference type="PROSITE" id="PS50021"/>
    </source>
</evidence>
<dbReference type="SMART" id="SM00129">
    <property type="entry name" value="KISc"/>
    <property type="match status" value="1"/>
</dbReference>
<dbReference type="Proteomes" id="UP000008810">
    <property type="component" value="Chromosome 2"/>
</dbReference>
<protein>
    <recommendedName>
        <fullName evidence="15">Kinesin motor domain-containing protein</fullName>
    </recommendedName>
</protein>
<name>A0A2K2D7K4_BRADI</name>
<dbReference type="GO" id="GO:0005874">
    <property type="term" value="C:microtubule"/>
    <property type="evidence" value="ECO:0007669"/>
    <property type="project" value="UniProtKB-KW"/>
</dbReference>
<feature type="coiled-coil region" evidence="8">
    <location>
        <begin position="683"/>
        <end position="717"/>
    </location>
</feature>
<evidence type="ECO:0000256" key="4">
    <source>
        <dbReference type="ARBA" id="ARBA00022840"/>
    </source>
</evidence>
<keyword evidence="14" id="KW-1185">Reference proteome</keyword>
<proteinExistence type="inferred from homology"/>
<dbReference type="InterPro" id="IPR036961">
    <property type="entry name" value="Kinesin_motor_dom_sf"/>
</dbReference>
<dbReference type="Pfam" id="PF00307">
    <property type="entry name" value="CH"/>
    <property type="match status" value="1"/>
</dbReference>
<dbReference type="GO" id="GO:0008017">
    <property type="term" value="F:microtubule binding"/>
    <property type="evidence" value="ECO:0000318"/>
    <property type="project" value="GO_Central"/>
</dbReference>
<dbReference type="Gramene" id="PNT70243">
    <property type="protein sequence ID" value="PNT70243"/>
    <property type="gene ID" value="BRADI_2g08518v3"/>
</dbReference>
<dbReference type="InterPro" id="IPR036872">
    <property type="entry name" value="CH_dom_sf"/>
</dbReference>
<evidence type="ECO:0000256" key="5">
    <source>
        <dbReference type="ARBA" id="ARBA00023054"/>
    </source>
</evidence>
<dbReference type="CDD" id="cd21203">
    <property type="entry name" value="CH_AtKIN14-like"/>
    <property type="match status" value="1"/>
</dbReference>
<dbReference type="GO" id="GO:0015630">
    <property type="term" value="C:microtubule cytoskeleton"/>
    <property type="evidence" value="ECO:0000318"/>
    <property type="project" value="GO_Central"/>
</dbReference>
<dbReference type="FunCoup" id="A0A2K2D7K4">
    <property type="interactions" value="6"/>
</dbReference>
<dbReference type="SUPFAM" id="SSF52540">
    <property type="entry name" value="P-loop containing nucleoside triphosphate hydrolases"/>
    <property type="match status" value="1"/>
</dbReference>
<gene>
    <name evidence="13" type="primary">LOC100825805</name>
    <name evidence="12" type="ORF">BRADI_2g08518v3</name>
</gene>
<evidence type="ECO:0000256" key="1">
    <source>
        <dbReference type="ARBA" id="ARBA00010899"/>
    </source>
</evidence>
<dbReference type="FunFam" id="3.40.850.10:FF:000103">
    <property type="entry name" value="Kinesin-like protein KIN-14A"/>
    <property type="match status" value="1"/>
</dbReference>
<organism evidence="12">
    <name type="scientific">Brachypodium distachyon</name>
    <name type="common">Purple false brome</name>
    <name type="synonym">Trachynia distachya</name>
    <dbReference type="NCBI Taxonomy" id="15368"/>
    <lineage>
        <taxon>Eukaryota</taxon>
        <taxon>Viridiplantae</taxon>
        <taxon>Streptophyta</taxon>
        <taxon>Embryophyta</taxon>
        <taxon>Tracheophyta</taxon>
        <taxon>Spermatophyta</taxon>
        <taxon>Magnoliopsida</taxon>
        <taxon>Liliopsida</taxon>
        <taxon>Poales</taxon>
        <taxon>Poaceae</taxon>
        <taxon>BOP clade</taxon>
        <taxon>Pooideae</taxon>
        <taxon>Stipodae</taxon>
        <taxon>Brachypodieae</taxon>
        <taxon>Brachypodium</taxon>
    </lineage>
</organism>
<dbReference type="GO" id="GO:0007018">
    <property type="term" value="P:microtubule-based movement"/>
    <property type="evidence" value="ECO:0007669"/>
    <property type="project" value="InterPro"/>
</dbReference>
<keyword evidence="2" id="KW-0493">Microtubule</keyword>
<feature type="region of interest" description="Disordered" evidence="9">
    <location>
        <begin position="732"/>
        <end position="761"/>
    </location>
</feature>
<evidence type="ECO:0000256" key="8">
    <source>
        <dbReference type="SAM" id="Coils"/>
    </source>
</evidence>
<reference evidence="13" key="3">
    <citation type="submission" date="2018-08" db="UniProtKB">
        <authorList>
            <consortium name="EnsemblPlants"/>
        </authorList>
    </citation>
    <scope>IDENTIFICATION</scope>
    <source>
        <strain evidence="13">cv. Bd21</strain>
    </source>
</reference>